<proteinExistence type="predicted"/>
<organism evidence="2 3">
    <name type="scientific">Allochromatium humboldtianum</name>
    <dbReference type="NCBI Taxonomy" id="504901"/>
    <lineage>
        <taxon>Bacteria</taxon>
        <taxon>Pseudomonadati</taxon>
        <taxon>Pseudomonadota</taxon>
        <taxon>Gammaproteobacteria</taxon>
        <taxon>Chromatiales</taxon>
        <taxon>Chromatiaceae</taxon>
        <taxon>Allochromatium</taxon>
    </lineage>
</organism>
<protein>
    <recommendedName>
        <fullName evidence="1">DUF6900 domain-containing protein</fullName>
    </recommendedName>
</protein>
<accession>A0A850R5X6</accession>
<dbReference type="EMBL" id="JABZEO010000007">
    <property type="protein sequence ID" value="NVZ10079.1"/>
    <property type="molecule type" value="Genomic_DNA"/>
</dbReference>
<feature type="domain" description="DUF6900" evidence="1">
    <location>
        <begin position="18"/>
        <end position="68"/>
    </location>
</feature>
<sequence length="77" mass="8365">MTPTRTRKASASKAAQQLDQLLAQIAQEHLFIETLETRNHDRLDFHDVGVWCVKSALMAAYQAGLAAGQNAAANQTA</sequence>
<dbReference type="InterPro" id="IPR054195">
    <property type="entry name" value="DUF6900"/>
</dbReference>
<keyword evidence="3" id="KW-1185">Reference proteome</keyword>
<dbReference type="Proteomes" id="UP000592294">
    <property type="component" value="Unassembled WGS sequence"/>
</dbReference>
<dbReference type="Pfam" id="PF21841">
    <property type="entry name" value="DUF6900"/>
    <property type="match status" value="1"/>
</dbReference>
<reference evidence="2 3" key="1">
    <citation type="submission" date="2020-06" db="EMBL/GenBank/DDBJ databases">
        <title>Whole-genome sequence of Allochromatium humboldtianum DSM 21881, type strain.</title>
        <authorList>
            <person name="Kyndt J.A."/>
            <person name="Meyer T.E."/>
        </authorList>
    </citation>
    <scope>NUCLEOTIDE SEQUENCE [LARGE SCALE GENOMIC DNA]</scope>
    <source>
        <strain evidence="2 3">DSM 21881</strain>
    </source>
</reference>
<evidence type="ECO:0000313" key="3">
    <source>
        <dbReference type="Proteomes" id="UP000592294"/>
    </source>
</evidence>
<gene>
    <name evidence="2" type="ORF">HW932_12495</name>
</gene>
<evidence type="ECO:0000259" key="1">
    <source>
        <dbReference type="Pfam" id="PF21841"/>
    </source>
</evidence>
<name>A0A850R5X6_9GAMM</name>
<comment type="caution">
    <text evidence="2">The sequence shown here is derived from an EMBL/GenBank/DDBJ whole genome shotgun (WGS) entry which is preliminary data.</text>
</comment>
<evidence type="ECO:0000313" key="2">
    <source>
        <dbReference type="EMBL" id="NVZ10079.1"/>
    </source>
</evidence>
<dbReference type="AlphaFoldDB" id="A0A850R5X6"/>